<keyword evidence="5" id="KW-1185">Reference proteome</keyword>
<feature type="transmembrane region" description="Helical" evidence="1">
    <location>
        <begin position="570"/>
        <end position="588"/>
    </location>
</feature>
<protein>
    <submittedName>
        <fullName evidence="4">Acyl-CoA synthetase (AMP-forming)/AMP-acid ligase II</fullName>
    </submittedName>
</protein>
<keyword evidence="1" id="KW-0472">Membrane</keyword>
<dbReference type="InterPro" id="IPR036736">
    <property type="entry name" value="ACP-like_sf"/>
</dbReference>
<proteinExistence type="predicted"/>
<dbReference type="Pfam" id="PF00550">
    <property type="entry name" value="PP-binding"/>
    <property type="match status" value="1"/>
</dbReference>
<dbReference type="Gene3D" id="1.10.1200.10">
    <property type="entry name" value="ACP-like"/>
    <property type="match status" value="1"/>
</dbReference>
<reference evidence="4 5" key="1">
    <citation type="submission" date="2016-10" db="EMBL/GenBank/DDBJ databases">
        <authorList>
            <person name="de Groot N.N."/>
        </authorList>
    </citation>
    <scope>NUCLEOTIDE SEQUENCE [LARGE SCALE GENOMIC DNA]</scope>
    <source>
        <strain evidence="4 5">DSM 20117</strain>
    </source>
</reference>
<evidence type="ECO:0000313" key="4">
    <source>
        <dbReference type="EMBL" id="SDR04211.1"/>
    </source>
</evidence>
<evidence type="ECO:0000259" key="3">
    <source>
        <dbReference type="Pfam" id="PF00550"/>
    </source>
</evidence>
<dbReference type="RefSeq" id="WP_074701804.1">
    <property type="nucleotide sequence ID" value="NZ_CP018863.1"/>
</dbReference>
<dbReference type="Gene3D" id="3.40.50.12780">
    <property type="entry name" value="N-terminal domain of ligase-like"/>
    <property type="match status" value="1"/>
</dbReference>
<keyword evidence="1" id="KW-0812">Transmembrane</keyword>
<feature type="transmembrane region" description="Helical" evidence="1">
    <location>
        <begin position="752"/>
        <end position="769"/>
    </location>
</feature>
<feature type="domain" description="Carrier" evidence="3">
    <location>
        <begin position="478"/>
        <end position="536"/>
    </location>
</feature>
<dbReference type="InterPro" id="IPR009081">
    <property type="entry name" value="PP-bd_ACP"/>
</dbReference>
<dbReference type="EMBL" id="FNKH01000002">
    <property type="protein sequence ID" value="SDR04211.1"/>
    <property type="molecule type" value="Genomic_DNA"/>
</dbReference>
<evidence type="ECO:0000256" key="1">
    <source>
        <dbReference type="SAM" id="Phobius"/>
    </source>
</evidence>
<gene>
    <name evidence="4" type="ORF">SAMN04489742_3642</name>
</gene>
<dbReference type="InterPro" id="IPR042099">
    <property type="entry name" value="ANL_N_sf"/>
</dbReference>
<keyword evidence="4" id="KW-0436">Ligase</keyword>
<evidence type="ECO:0000259" key="2">
    <source>
        <dbReference type="Pfam" id="PF00501"/>
    </source>
</evidence>
<evidence type="ECO:0000313" key="5">
    <source>
        <dbReference type="Proteomes" id="UP000181917"/>
    </source>
</evidence>
<name>A0A1H1FTJ9_9MICC</name>
<dbReference type="AlphaFoldDB" id="A0A1H1FTJ9"/>
<dbReference type="STRING" id="37928.SAMN04489742_3642"/>
<dbReference type="PANTHER" id="PTHR43767:SF1">
    <property type="entry name" value="NONRIBOSOMAL PEPTIDE SYNTHASE PES1 (EUROFUNG)-RELATED"/>
    <property type="match status" value="1"/>
</dbReference>
<sequence length="854" mass="91941">MTIQLDLARAPFAADLARHGDRPAVLMADQVLTYRELAERVNDVAQRLGPVRRLAVLAAANDVDSLVAYLAALSGGHPLILVPADKPAALESILAGYDPDVVMRPGNGQPLLEVRREGTAHALHPELALLLSTSGSTGSPKLVRLSRENLQSNAESIAGYLDIRASDRAATTLPMSYCYGLSVINSHLLRGAGLVLTDLSVVDPCFWGLFRQQSTTTFAAVPYTFELLDRVGFSQMDLPGLRYVTQAGGRLDPATAQRYRGLGQRGGWDLFVMYGQTEATARMAYLPPQLAAENPGTIGIPVPGGAFRIDPVPGLEDGELVYTGPNVMLGYAECPGDLAAGRTIDELRTGDLARRHPSGVYEVVGRRSRFVKIVGLRIDLGQVEKILAELGVPAAGAGSDRGLVVAVEGDHDTSLLGKILAQRLGLPRGAVELHAVTGFPRLANGKVDYQGVLALARPEPAPDAEPAASQHVPAGPADVRTIFADALECDDVKDMDTFVSLGGDSLSYVAASIRLEKALGQLPPDWHLLTVGDLARRGRPARRRFFAPLETGVLLRAAGIVLIIGTHAQLLHWPGMAHVLFAVAGYNFARFQLGGDRVPRLRRQLRSLGRIIVPSVAFIAVAYLLTDRYGPENIVLLNSFVGPETWTTRWDFWFIEMLVYVLISVAGLLAIPWAARAERRFPFAFPLALAAVGLLTRFEILILPAPNPAPVLWLFALGWAVARTRTLRQRILVSAIAASTVPGFFDNPYRDATILAGILLLTWLPAVPVPNGCHRLLGVLAASSLYAYLAHWLVYPGLAPFSPALAVAASLAAGVVYWSLSMRVMGAVGRWMMKMQAGHRVSPDSAAIRTPGHR</sequence>
<accession>A0A1H1FTJ9</accession>
<feature type="domain" description="AMP-dependent synthetase/ligase" evidence="2">
    <location>
        <begin position="14"/>
        <end position="331"/>
    </location>
</feature>
<keyword evidence="1" id="KW-1133">Transmembrane helix</keyword>
<feature type="transmembrane region" description="Helical" evidence="1">
    <location>
        <begin position="608"/>
        <end position="626"/>
    </location>
</feature>
<organism evidence="4 5">
    <name type="scientific">Crystallibacter crystallopoietes</name>
    <dbReference type="NCBI Taxonomy" id="37928"/>
    <lineage>
        <taxon>Bacteria</taxon>
        <taxon>Bacillati</taxon>
        <taxon>Actinomycetota</taxon>
        <taxon>Actinomycetes</taxon>
        <taxon>Micrococcales</taxon>
        <taxon>Micrococcaceae</taxon>
        <taxon>Crystallibacter</taxon>
    </lineage>
</organism>
<feature type="transmembrane region" description="Helical" evidence="1">
    <location>
        <begin position="801"/>
        <end position="820"/>
    </location>
</feature>
<dbReference type="InterPro" id="IPR000873">
    <property type="entry name" value="AMP-dep_synth/lig_dom"/>
</dbReference>
<dbReference type="KEGG" id="acry:AC20117_21160"/>
<dbReference type="Proteomes" id="UP000181917">
    <property type="component" value="Unassembled WGS sequence"/>
</dbReference>
<feature type="transmembrane region" description="Helical" evidence="1">
    <location>
        <begin position="683"/>
        <end position="705"/>
    </location>
</feature>
<dbReference type="Pfam" id="PF00501">
    <property type="entry name" value="AMP-binding"/>
    <property type="match status" value="1"/>
</dbReference>
<dbReference type="SUPFAM" id="SSF56801">
    <property type="entry name" value="Acetyl-CoA synthetase-like"/>
    <property type="match status" value="1"/>
</dbReference>
<dbReference type="GO" id="GO:0016874">
    <property type="term" value="F:ligase activity"/>
    <property type="evidence" value="ECO:0007669"/>
    <property type="project" value="UniProtKB-KW"/>
</dbReference>
<feature type="transmembrane region" description="Helical" evidence="1">
    <location>
        <begin position="776"/>
        <end position="795"/>
    </location>
</feature>
<dbReference type="InterPro" id="IPR050237">
    <property type="entry name" value="ATP-dep_AMP-bd_enzyme"/>
</dbReference>
<dbReference type="OrthoDB" id="8445630at2"/>
<dbReference type="SUPFAM" id="SSF47336">
    <property type="entry name" value="ACP-like"/>
    <property type="match status" value="1"/>
</dbReference>
<feature type="transmembrane region" description="Helical" evidence="1">
    <location>
        <begin position="652"/>
        <end position="671"/>
    </location>
</feature>
<dbReference type="PANTHER" id="PTHR43767">
    <property type="entry name" value="LONG-CHAIN-FATTY-ACID--COA LIGASE"/>
    <property type="match status" value="1"/>
</dbReference>